<keyword evidence="2" id="KW-1185">Reference proteome</keyword>
<organism evidence="1 2">
    <name type="scientific">Aristaeella lactis</name>
    <dbReference type="NCBI Taxonomy" id="3046383"/>
    <lineage>
        <taxon>Bacteria</taxon>
        <taxon>Bacillati</taxon>
        <taxon>Bacillota</taxon>
        <taxon>Clostridia</taxon>
        <taxon>Eubacteriales</taxon>
        <taxon>Aristaeellaceae</taxon>
        <taxon>Aristaeella</taxon>
    </lineage>
</organism>
<evidence type="ECO:0000313" key="2">
    <source>
        <dbReference type="Proteomes" id="UP000192328"/>
    </source>
</evidence>
<protein>
    <submittedName>
        <fullName evidence="1">Glutamate synthase (NADPH/NADH) small chain</fullName>
    </submittedName>
</protein>
<comment type="caution">
    <text evidence="1">The sequence shown here is derived from an EMBL/GenBank/DDBJ whole genome shotgun (WGS) entry which is preliminary data.</text>
</comment>
<dbReference type="Proteomes" id="UP000192328">
    <property type="component" value="Unassembled WGS sequence"/>
</dbReference>
<reference evidence="1" key="1">
    <citation type="submission" date="2017-04" db="EMBL/GenBank/DDBJ databases">
        <authorList>
            <person name="Varghese N."/>
            <person name="Submissions S."/>
        </authorList>
    </citation>
    <scope>NUCLEOTIDE SEQUENCE</scope>
    <source>
        <strain evidence="1">WTE2008</strain>
    </source>
</reference>
<accession>A0AC61PLL9</accession>
<name>A0AC61PLL9_9FIRM</name>
<gene>
    <name evidence="1" type="ORF">SAMN06297397_1720</name>
</gene>
<sequence length="467" mass="51250">MGSATGFLDTVRIENPFRDEAARLGDFEDLHTCQSCEARRAQASRCMNCGVPFCQSDFGCPLHNLIPEWNDLLYRGQEREALMRLIRTAPFPEFTGHVCPALCEKACNLENDATTNRDNELYLIETGFEKGWIQPRIPAVRSGKRVAVIGSGPSGLAAADLLNQLGHSVTVIERADRPGGLLMYGIPNMKLPKNIVERRIRLMEAEGITFELNTEADPEKLQDYDAVLLCGGARKPRSLNVEHMDAEGVMFAVDYLTAATRAVLGGTVSEASAAGKHVIVVGGGDTGNDCVGTALRQECVSVTQLEMMPAPPEDRTPGNPWPEWPRILRTDYGQLEAIYRQGSDPRVYRTTVKQILTDDQNRICGLETVQLERTPEGRFEQVAGTEKTLPCELLLIAAGFVGCDEKTAEHFALQADGRGRLLPENGSHHLAGKIFSAGDMRNGQSLVVRALADGRNAAKEINDWMRS</sequence>
<proteinExistence type="predicted"/>
<dbReference type="EMBL" id="FWXZ01000003">
    <property type="protein sequence ID" value="SMC64290.1"/>
    <property type="molecule type" value="Genomic_DNA"/>
</dbReference>
<evidence type="ECO:0000313" key="1">
    <source>
        <dbReference type="EMBL" id="SMC64290.1"/>
    </source>
</evidence>